<keyword evidence="3" id="KW-1185">Reference proteome</keyword>
<comment type="caution">
    <text evidence="2">The sequence shown here is derived from an EMBL/GenBank/DDBJ whole genome shotgun (WGS) entry which is preliminary data.</text>
</comment>
<evidence type="ECO:0000313" key="2">
    <source>
        <dbReference type="EMBL" id="KAJ9544775.1"/>
    </source>
</evidence>
<dbReference type="PANTHER" id="PTHR11439:SF524">
    <property type="entry name" value="RNA-DIRECTED DNA POLYMERASE, PROTEIN KINASE RLK-PELLE-DLSV FAMILY"/>
    <property type="match status" value="1"/>
</dbReference>
<dbReference type="AlphaFoldDB" id="A0AA38WAD7"/>
<dbReference type="Proteomes" id="UP001172457">
    <property type="component" value="Chromosome 6"/>
</dbReference>
<feature type="compositionally biased region" description="Basic residues" evidence="1">
    <location>
        <begin position="239"/>
        <end position="256"/>
    </location>
</feature>
<evidence type="ECO:0000313" key="3">
    <source>
        <dbReference type="Proteomes" id="UP001172457"/>
    </source>
</evidence>
<sequence length="731" mass="81704">MVKPKWTWILEIPSGLGFWKYNGETQVDLGMVKPKLENPNLNHIDGSPQPASTDTEYATWKELDALVSQWIYSTLSDDLLTRVLEMDATAHDTWLKLEKIFLSNKQAKACALDTQFVNLTLAACSSVDDYCQQLKNLANQLADVDQPVNDKWLLLQLVRGLSQEFDTTAQLIHSQQADWDLATTMLRDEVIRKEARQQQSTSVLATPTTQTPALNPHDNTSNPNPHPTPTQPTGPPFRGRGRGRNQYRSRGGHGRGFRGQSTNVNWAFQTPFGQPYYPQWAWWNTPPCPYPTQTNWRPNQNAHQVPTAHFTGYPGYGSPSIAPTSYDALSPSHLSAAFNNMQLNFTDPSLIMDTDAEKHVTDNGGMIKLPDSSPTNTKLLDLQTSLLLSRHNSSGNLYPVTPPTLPPQACFLSSTSLPWHDQLGHPDAQVLDVLSRRPSAAQTALPQVFAITDLGKLHHFLGIKVTHNSNGLFLDQSQYAKGIIARASMSSCKPCTTPVDLNAKLSAMDGTLFHDPTLYRSLAGALQYLTFTRPDISYVVQQVCLFMHEPHEPHFAFFKRIIRYLQGTLSYGIHIVRSTITSLVAYSDADWGGCPDSRRSTSGYCVFFADNLISWSSKRQSTVSSSSAEAEYRGVANAVAEATWVRNLLLELQLPLRQASVVYCDNVSAVYLSDNPIQHQRTKHIEIDIHFVREKVRIGHIRVLHVPSSLQYVDIFTKDLPRQLFDPSDPA</sequence>
<accession>A0AA38WAD7</accession>
<gene>
    <name evidence="2" type="ORF">OSB04_024482</name>
</gene>
<feature type="compositionally biased region" description="Pro residues" evidence="1">
    <location>
        <begin position="224"/>
        <end position="235"/>
    </location>
</feature>
<dbReference type="EMBL" id="JARYMX010000006">
    <property type="protein sequence ID" value="KAJ9544775.1"/>
    <property type="molecule type" value="Genomic_DNA"/>
</dbReference>
<evidence type="ECO:0000256" key="1">
    <source>
        <dbReference type="SAM" id="MobiDB-lite"/>
    </source>
</evidence>
<dbReference type="SUPFAM" id="SSF56672">
    <property type="entry name" value="DNA/RNA polymerases"/>
    <property type="match status" value="1"/>
</dbReference>
<feature type="region of interest" description="Disordered" evidence="1">
    <location>
        <begin position="194"/>
        <end position="262"/>
    </location>
</feature>
<evidence type="ECO:0008006" key="4">
    <source>
        <dbReference type="Google" id="ProtNLM"/>
    </source>
</evidence>
<dbReference type="InterPro" id="IPR043502">
    <property type="entry name" value="DNA/RNA_pol_sf"/>
</dbReference>
<protein>
    <recommendedName>
        <fullName evidence="4">Reverse transcriptase Ty1/copia-type domain-containing protein</fullName>
    </recommendedName>
</protein>
<name>A0AA38WAD7_9ASTR</name>
<dbReference type="Pfam" id="PF14223">
    <property type="entry name" value="Retrotran_gag_2"/>
    <property type="match status" value="1"/>
</dbReference>
<organism evidence="2 3">
    <name type="scientific">Centaurea solstitialis</name>
    <name type="common">yellow star-thistle</name>
    <dbReference type="NCBI Taxonomy" id="347529"/>
    <lineage>
        <taxon>Eukaryota</taxon>
        <taxon>Viridiplantae</taxon>
        <taxon>Streptophyta</taxon>
        <taxon>Embryophyta</taxon>
        <taxon>Tracheophyta</taxon>
        <taxon>Spermatophyta</taxon>
        <taxon>Magnoliopsida</taxon>
        <taxon>eudicotyledons</taxon>
        <taxon>Gunneridae</taxon>
        <taxon>Pentapetalae</taxon>
        <taxon>asterids</taxon>
        <taxon>campanulids</taxon>
        <taxon>Asterales</taxon>
        <taxon>Asteraceae</taxon>
        <taxon>Carduoideae</taxon>
        <taxon>Cardueae</taxon>
        <taxon>Centaureinae</taxon>
        <taxon>Centaurea</taxon>
    </lineage>
</organism>
<dbReference type="CDD" id="cd09272">
    <property type="entry name" value="RNase_HI_RT_Ty1"/>
    <property type="match status" value="1"/>
</dbReference>
<reference evidence="2" key="1">
    <citation type="submission" date="2023-03" db="EMBL/GenBank/DDBJ databases">
        <title>Chromosome-scale reference genome and RAD-based genetic map of yellow starthistle (Centaurea solstitialis) reveal putative structural variation and QTLs associated with invader traits.</title>
        <authorList>
            <person name="Reatini B."/>
            <person name="Cang F.A."/>
            <person name="Jiang Q."/>
            <person name="Mckibben M.T.W."/>
            <person name="Barker M.S."/>
            <person name="Rieseberg L.H."/>
            <person name="Dlugosch K.M."/>
        </authorList>
    </citation>
    <scope>NUCLEOTIDE SEQUENCE</scope>
    <source>
        <strain evidence="2">CAN-66</strain>
        <tissue evidence="2">Leaf</tissue>
    </source>
</reference>
<feature type="compositionally biased region" description="Polar residues" evidence="1">
    <location>
        <begin position="197"/>
        <end position="213"/>
    </location>
</feature>
<dbReference type="PANTHER" id="PTHR11439">
    <property type="entry name" value="GAG-POL-RELATED RETROTRANSPOSON"/>
    <property type="match status" value="1"/>
</dbReference>
<proteinExistence type="predicted"/>